<proteinExistence type="predicted"/>
<dbReference type="EMBL" id="QNRR01000004">
    <property type="protein sequence ID" value="RBP44300.1"/>
    <property type="molecule type" value="Genomic_DNA"/>
</dbReference>
<protein>
    <submittedName>
        <fullName evidence="1">Uncharacterized protein</fullName>
    </submittedName>
</protein>
<gene>
    <name evidence="1" type="ORF">DES53_104119</name>
</gene>
<name>A0A366HPC2_9BACT</name>
<evidence type="ECO:0000313" key="1">
    <source>
        <dbReference type="EMBL" id="RBP44300.1"/>
    </source>
</evidence>
<dbReference type="Proteomes" id="UP000253426">
    <property type="component" value="Unassembled WGS sequence"/>
</dbReference>
<keyword evidence="2" id="KW-1185">Reference proteome</keyword>
<organism evidence="1 2">
    <name type="scientific">Roseimicrobium gellanilyticum</name>
    <dbReference type="NCBI Taxonomy" id="748857"/>
    <lineage>
        <taxon>Bacteria</taxon>
        <taxon>Pseudomonadati</taxon>
        <taxon>Verrucomicrobiota</taxon>
        <taxon>Verrucomicrobiia</taxon>
        <taxon>Verrucomicrobiales</taxon>
        <taxon>Verrucomicrobiaceae</taxon>
        <taxon>Roseimicrobium</taxon>
    </lineage>
</organism>
<evidence type="ECO:0000313" key="2">
    <source>
        <dbReference type="Proteomes" id="UP000253426"/>
    </source>
</evidence>
<comment type="caution">
    <text evidence="1">The sequence shown here is derived from an EMBL/GenBank/DDBJ whole genome shotgun (WGS) entry which is preliminary data.</text>
</comment>
<dbReference type="RefSeq" id="WP_113958720.1">
    <property type="nucleotide sequence ID" value="NZ_QNRR01000004.1"/>
</dbReference>
<reference evidence="1 2" key="1">
    <citation type="submission" date="2018-06" db="EMBL/GenBank/DDBJ databases">
        <title>Genomic Encyclopedia of Type Strains, Phase IV (KMG-IV): sequencing the most valuable type-strain genomes for metagenomic binning, comparative biology and taxonomic classification.</title>
        <authorList>
            <person name="Goeker M."/>
        </authorList>
    </citation>
    <scope>NUCLEOTIDE SEQUENCE [LARGE SCALE GENOMIC DNA]</scope>
    <source>
        <strain evidence="1 2">DSM 25532</strain>
    </source>
</reference>
<accession>A0A366HPC2</accession>
<dbReference type="AlphaFoldDB" id="A0A366HPC2"/>
<sequence length="104" mass="11822">MQVKNEACHGRWKLWLTEIPSHDSSADELSLLSSGEALWSVECRYNRVYQTQAHWRIDDSGQLLLSSQTGRVFSRCDLELSGDLMTLRPAHGHCSLYERVTEAG</sequence>